<dbReference type="InterPro" id="IPR029000">
    <property type="entry name" value="Cyclophilin-like_dom_sf"/>
</dbReference>
<organism evidence="4">
    <name type="scientific">freshwater metagenome</name>
    <dbReference type="NCBI Taxonomy" id="449393"/>
    <lineage>
        <taxon>unclassified sequences</taxon>
        <taxon>metagenomes</taxon>
        <taxon>ecological metagenomes</taxon>
    </lineage>
</organism>
<dbReference type="EMBL" id="CAEZVD010000001">
    <property type="protein sequence ID" value="CAB4613869.1"/>
    <property type="molecule type" value="Genomic_DNA"/>
</dbReference>
<sequence>MLLLKKAKTPAKGRKIEDVEQQKERLVASKKKSQNIYASAAASAQKFEQHKAEVAKKAAIRKNDNRFALMVSAGAVALALILQLAYFGFGPGKTEPTPEVSANSALVPAASLAEGREWSGTIEVGGKKLELTLDGAAAPQAVSNFLSLANKNFYTDVSCHRLTTAGIFVLQCGDPNGDGTGGPGYSFGPIENAPAEDLYKEGYLAMARRGGDGSSMGSQFFIVYADSTIPSDDAGGYTVFGKITKGLSGLDSAIKAGTEDGSGDGKPAQEIKLGAIALQ</sequence>
<dbReference type="InterPro" id="IPR002130">
    <property type="entry name" value="Cyclophilin-type_PPIase_dom"/>
</dbReference>
<feature type="compositionally biased region" description="Basic residues" evidence="1">
    <location>
        <begin position="1"/>
        <end position="13"/>
    </location>
</feature>
<dbReference type="PANTHER" id="PTHR45625:SF3">
    <property type="entry name" value="PEPTIDYL-PROLYL CIS-TRANS ISOMERASE B-RELATED"/>
    <property type="match status" value="1"/>
</dbReference>
<name>A0A6J6HQA3_9ZZZZ</name>
<feature type="region of interest" description="Disordered" evidence="1">
    <location>
        <begin position="1"/>
        <end position="21"/>
    </location>
</feature>
<keyword evidence="2" id="KW-0472">Membrane</keyword>
<evidence type="ECO:0000313" key="4">
    <source>
        <dbReference type="EMBL" id="CAB4613869.1"/>
    </source>
</evidence>
<gene>
    <name evidence="4" type="ORF">UFOPK1909_00052</name>
</gene>
<evidence type="ECO:0000259" key="3">
    <source>
        <dbReference type="PROSITE" id="PS50072"/>
    </source>
</evidence>
<proteinExistence type="predicted"/>
<dbReference type="GO" id="GO:0003755">
    <property type="term" value="F:peptidyl-prolyl cis-trans isomerase activity"/>
    <property type="evidence" value="ECO:0007669"/>
    <property type="project" value="InterPro"/>
</dbReference>
<dbReference type="InterPro" id="IPR044666">
    <property type="entry name" value="Cyclophilin_A-like"/>
</dbReference>
<dbReference type="PROSITE" id="PS50072">
    <property type="entry name" value="CSA_PPIASE_2"/>
    <property type="match status" value="1"/>
</dbReference>
<dbReference type="SUPFAM" id="SSF50891">
    <property type="entry name" value="Cyclophilin-like"/>
    <property type="match status" value="1"/>
</dbReference>
<dbReference type="AlphaFoldDB" id="A0A6J6HQA3"/>
<keyword evidence="2" id="KW-1133">Transmembrane helix</keyword>
<accession>A0A6J6HQA3</accession>
<feature type="transmembrane region" description="Helical" evidence="2">
    <location>
        <begin position="67"/>
        <end position="89"/>
    </location>
</feature>
<keyword evidence="2" id="KW-0812">Transmembrane</keyword>
<reference evidence="4" key="1">
    <citation type="submission" date="2020-05" db="EMBL/GenBank/DDBJ databases">
        <authorList>
            <person name="Chiriac C."/>
            <person name="Salcher M."/>
            <person name="Ghai R."/>
            <person name="Kavagutti S V."/>
        </authorList>
    </citation>
    <scope>NUCLEOTIDE SEQUENCE</scope>
</reference>
<dbReference type="Gene3D" id="2.40.100.10">
    <property type="entry name" value="Cyclophilin-like"/>
    <property type="match status" value="1"/>
</dbReference>
<evidence type="ECO:0000256" key="2">
    <source>
        <dbReference type="SAM" id="Phobius"/>
    </source>
</evidence>
<dbReference type="PANTHER" id="PTHR45625">
    <property type="entry name" value="PEPTIDYL-PROLYL CIS-TRANS ISOMERASE-RELATED"/>
    <property type="match status" value="1"/>
</dbReference>
<protein>
    <submittedName>
        <fullName evidence="4">Unannotated protein</fullName>
    </submittedName>
</protein>
<dbReference type="CDD" id="cd00317">
    <property type="entry name" value="cyclophilin"/>
    <property type="match status" value="1"/>
</dbReference>
<evidence type="ECO:0000256" key="1">
    <source>
        <dbReference type="SAM" id="MobiDB-lite"/>
    </source>
</evidence>
<dbReference type="Pfam" id="PF00160">
    <property type="entry name" value="Pro_isomerase"/>
    <property type="match status" value="1"/>
</dbReference>
<feature type="domain" description="PPIase cyclophilin-type" evidence="3">
    <location>
        <begin position="128"/>
        <end position="278"/>
    </location>
</feature>